<feature type="domain" description="Yeast cell wall synthesis Kre9/Knh1-like N-terminal" evidence="3">
    <location>
        <begin position="26"/>
        <end position="113"/>
    </location>
</feature>
<evidence type="ECO:0000256" key="1">
    <source>
        <dbReference type="ARBA" id="ARBA00022729"/>
    </source>
</evidence>
<name>A0A9W9NMG3_PENCI</name>
<dbReference type="InterPro" id="IPR052479">
    <property type="entry name" value="GPI-anchor_Adhesion_Reg"/>
</dbReference>
<evidence type="ECO:0000313" key="5">
    <source>
        <dbReference type="Proteomes" id="UP001147733"/>
    </source>
</evidence>
<dbReference type="InterPro" id="IPR018466">
    <property type="entry name" value="Kre9/Knh1-like_N"/>
</dbReference>
<proteinExistence type="predicted"/>
<dbReference type="AlphaFoldDB" id="A0A9W9NMG3"/>
<sequence>MFRFPTLAGPVMFAVSALCLSVVSSQNGSELDLKTKTKVEWLSSHSDPSTFNLYLLNKDKIPSVNLKIASNLTTSDDVYTFDSIDVLPGSGYIFNFKDVSSNSILAQSREFSVVVHGENTTTSSATSTATATAAVTSTGNGTGSSTDAQSGAAARTFGLPMALGAMSIVVGMACELQGVI</sequence>
<protein>
    <recommendedName>
        <fullName evidence="3">Yeast cell wall synthesis Kre9/Knh1-like N-terminal domain-containing protein</fullName>
    </recommendedName>
</protein>
<dbReference type="Proteomes" id="UP001147733">
    <property type="component" value="Unassembled WGS sequence"/>
</dbReference>
<keyword evidence="1 2" id="KW-0732">Signal</keyword>
<accession>A0A9W9NMG3</accession>
<dbReference type="EMBL" id="JAPQKT010000008">
    <property type="protein sequence ID" value="KAJ5222736.1"/>
    <property type="molecule type" value="Genomic_DNA"/>
</dbReference>
<gene>
    <name evidence="4" type="ORF">N7469_008976</name>
</gene>
<dbReference type="OrthoDB" id="5316007at2759"/>
<evidence type="ECO:0000259" key="3">
    <source>
        <dbReference type="Pfam" id="PF10342"/>
    </source>
</evidence>
<organism evidence="4 5">
    <name type="scientific">Penicillium citrinum</name>
    <dbReference type="NCBI Taxonomy" id="5077"/>
    <lineage>
        <taxon>Eukaryota</taxon>
        <taxon>Fungi</taxon>
        <taxon>Dikarya</taxon>
        <taxon>Ascomycota</taxon>
        <taxon>Pezizomycotina</taxon>
        <taxon>Eurotiomycetes</taxon>
        <taxon>Eurotiomycetidae</taxon>
        <taxon>Eurotiales</taxon>
        <taxon>Aspergillaceae</taxon>
        <taxon>Penicillium</taxon>
    </lineage>
</organism>
<reference evidence="4" key="2">
    <citation type="journal article" date="2023" name="IMA Fungus">
        <title>Comparative genomic study of the Penicillium genus elucidates a diverse pangenome and 15 lateral gene transfer events.</title>
        <authorList>
            <person name="Petersen C."/>
            <person name="Sorensen T."/>
            <person name="Nielsen M.R."/>
            <person name="Sondergaard T.E."/>
            <person name="Sorensen J.L."/>
            <person name="Fitzpatrick D.A."/>
            <person name="Frisvad J.C."/>
            <person name="Nielsen K.L."/>
        </authorList>
    </citation>
    <scope>NUCLEOTIDE SEQUENCE</scope>
    <source>
        <strain evidence="4">IBT 23319</strain>
    </source>
</reference>
<dbReference type="PANTHER" id="PTHR35185">
    <property type="entry name" value="SERINE/THREONINE-RICH PROTEIN ADG2-RELATED"/>
    <property type="match status" value="1"/>
</dbReference>
<comment type="caution">
    <text evidence="4">The sequence shown here is derived from an EMBL/GenBank/DDBJ whole genome shotgun (WGS) entry which is preliminary data.</text>
</comment>
<feature type="chain" id="PRO_5040998092" description="Yeast cell wall synthesis Kre9/Knh1-like N-terminal domain-containing protein" evidence="2">
    <location>
        <begin position="26"/>
        <end position="180"/>
    </location>
</feature>
<reference evidence="4" key="1">
    <citation type="submission" date="2022-11" db="EMBL/GenBank/DDBJ databases">
        <authorList>
            <person name="Petersen C."/>
        </authorList>
    </citation>
    <scope>NUCLEOTIDE SEQUENCE</scope>
    <source>
        <strain evidence="4">IBT 23319</strain>
    </source>
</reference>
<feature type="signal peptide" evidence="2">
    <location>
        <begin position="1"/>
        <end position="25"/>
    </location>
</feature>
<dbReference type="PANTHER" id="PTHR35185:SF1">
    <property type="entry name" value="UPF0619 GPI-ANCHORED MEMBRANE PROTEIN C1322.10"/>
    <property type="match status" value="1"/>
</dbReference>
<dbReference type="RefSeq" id="XP_056497659.1">
    <property type="nucleotide sequence ID" value="XM_056647894.1"/>
</dbReference>
<evidence type="ECO:0000256" key="2">
    <source>
        <dbReference type="SAM" id="SignalP"/>
    </source>
</evidence>
<dbReference type="Pfam" id="PF10342">
    <property type="entry name" value="Kre9_KNH"/>
    <property type="match status" value="1"/>
</dbReference>
<dbReference type="GeneID" id="81387061"/>
<evidence type="ECO:0000313" key="4">
    <source>
        <dbReference type="EMBL" id="KAJ5222736.1"/>
    </source>
</evidence>
<keyword evidence="5" id="KW-1185">Reference proteome</keyword>